<protein>
    <submittedName>
        <fullName evidence="1">Uncharacterized protein</fullName>
    </submittedName>
</protein>
<dbReference type="Gramene" id="OMO70384">
    <property type="protein sequence ID" value="OMO70384"/>
    <property type="gene ID" value="CCACVL1_18953"/>
</dbReference>
<dbReference type="EMBL" id="AWWV01011813">
    <property type="protein sequence ID" value="OMO70384.1"/>
    <property type="molecule type" value="Genomic_DNA"/>
</dbReference>
<dbReference type="Proteomes" id="UP000188268">
    <property type="component" value="Unassembled WGS sequence"/>
</dbReference>
<name>A0A1R3HJE4_COCAP</name>
<keyword evidence="2" id="KW-1185">Reference proteome</keyword>
<proteinExistence type="predicted"/>
<evidence type="ECO:0000313" key="1">
    <source>
        <dbReference type="EMBL" id="OMO70384.1"/>
    </source>
</evidence>
<organism evidence="1 2">
    <name type="scientific">Corchorus capsularis</name>
    <name type="common">Jute</name>
    <dbReference type="NCBI Taxonomy" id="210143"/>
    <lineage>
        <taxon>Eukaryota</taxon>
        <taxon>Viridiplantae</taxon>
        <taxon>Streptophyta</taxon>
        <taxon>Embryophyta</taxon>
        <taxon>Tracheophyta</taxon>
        <taxon>Spermatophyta</taxon>
        <taxon>Magnoliopsida</taxon>
        <taxon>eudicotyledons</taxon>
        <taxon>Gunneridae</taxon>
        <taxon>Pentapetalae</taxon>
        <taxon>rosids</taxon>
        <taxon>malvids</taxon>
        <taxon>Malvales</taxon>
        <taxon>Malvaceae</taxon>
        <taxon>Grewioideae</taxon>
        <taxon>Apeibeae</taxon>
        <taxon>Corchorus</taxon>
    </lineage>
</organism>
<reference evidence="1 2" key="1">
    <citation type="submission" date="2013-09" db="EMBL/GenBank/DDBJ databases">
        <title>Corchorus capsularis genome sequencing.</title>
        <authorList>
            <person name="Alam M."/>
            <person name="Haque M.S."/>
            <person name="Islam M.S."/>
            <person name="Emdad E.M."/>
            <person name="Islam M.M."/>
            <person name="Ahmed B."/>
            <person name="Halim A."/>
            <person name="Hossen Q.M.M."/>
            <person name="Hossain M.Z."/>
            <person name="Ahmed R."/>
            <person name="Khan M.M."/>
            <person name="Islam R."/>
            <person name="Rashid M.M."/>
            <person name="Khan S.A."/>
            <person name="Rahman M.S."/>
            <person name="Alam M."/>
        </authorList>
    </citation>
    <scope>NUCLEOTIDE SEQUENCE [LARGE SCALE GENOMIC DNA]</scope>
    <source>
        <strain evidence="2">cv. CVL-1</strain>
        <tissue evidence="1">Whole seedling</tissue>
    </source>
</reference>
<comment type="caution">
    <text evidence="1">The sequence shown here is derived from an EMBL/GenBank/DDBJ whole genome shotgun (WGS) entry which is preliminary data.</text>
</comment>
<gene>
    <name evidence="1" type="ORF">CCACVL1_18953</name>
</gene>
<accession>A0A1R3HJE4</accession>
<evidence type="ECO:0000313" key="2">
    <source>
        <dbReference type="Proteomes" id="UP000188268"/>
    </source>
</evidence>
<dbReference type="AlphaFoldDB" id="A0A1R3HJE4"/>
<sequence>MAYQSPPFNILLPSDLATSSLHGSV</sequence>